<dbReference type="GO" id="GO:0009252">
    <property type="term" value="P:peptidoglycan biosynthetic process"/>
    <property type="evidence" value="ECO:0007669"/>
    <property type="project" value="UniProtKB-UniRule"/>
</dbReference>
<dbReference type="GO" id="GO:0008932">
    <property type="term" value="F:lytic endotransglycosylase activity"/>
    <property type="evidence" value="ECO:0007669"/>
    <property type="project" value="UniProtKB-UniRule"/>
</dbReference>
<name>A0A0G0BJP1_9BACT</name>
<organism evidence="8 9">
    <name type="scientific">Candidatus Woesebacteria bacterium GW2011_GWC2_31_9</name>
    <dbReference type="NCBI Taxonomy" id="1618586"/>
    <lineage>
        <taxon>Bacteria</taxon>
        <taxon>Candidatus Woeseibacteriota</taxon>
    </lineage>
</organism>
<keyword evidence="6 7" id="KW-0961">Cell wall biogenesis/degradation</keyword>
<feature type="transmembrane region" description="Helical" evidence="7">
    <location>
        <begin position="7"/>
        <end position="28"/>
    </location>
</feature>
<dbReference type="PANTHER" id="PTHR30518">
    <property type="entry name" value="ENDOLYTIC MUREIN TRANSGLYCOSYLASE"/>
    <property type="match status" value="1"/>
</dbReference>
<keyword evidence="2 7" id="KW-0812">Transmembrane</keyword>
<sequence length="317" mass="35795">MFKKIIYLLFFALSLFVVGIIFVKQMFLPVSTDKTQVNFLITKGSSVSLIGNDLYKQGFIKNPIVFKFYVQLTGSQNKIQAGEFSLSKNLTLIEILETLKKGPAEIWVTIPEGLRREEISQKFASSLSKNSDFMKEFNSLTIGKEGYLFPDTYLFSKSASSSAIVAKMLSTFDKKVSDVTLEQLIMASLIERETLGDDEKPIVAGILYKRIDAGWPLQVDATVQYAKANIECKNKIIDCKYWGDVFNLDKEINSTYNTYKNLGLPPLPIANPGLSSINASINPEKSDFWYYIHDGKGVIHYAKNLEEHNANVRKYLN</sequence>
<dbReference type="CDD" id="cd08010">
    <property type="entry name" value="MltG_like"/>
    <property type="match status" value="1"/>
</dbReference>
<keyword evidence="3 7" id="KW-1133">Transmembrane helix</keyword>
<dbReference type="NCBIfam" id="TIGR00247">
    <property type="entry name" value="endolytic transglycosylase MltG"/>
    <property type="match status" value="1"/>
</dbReference>
<dbReference type="Gene3D" id="3.30.1490.480">
    <property type="entry name" value="Endolytic murein transglycosylase"/>
    <property type="match status" value="1"/>
</dbReference>
<evidence type="ECO:0000256" key="1">
    <source>
        <dbReference type="ARBA" id="ARBA00022475"/>
    </source>
</evidence>
<dbReference type="GO" id="GO:0005886">
    <property type="term" value="C:plasma membrane"/>
    <property type="evidence" value="ECO:0007669"/>
    <property type="project" value="UniProtKB-SubCell"/>
</dbReference>
<dbReference type="AlphaFoldDB" id="A0A0G0BJP1"/>
<dbReference type="Proteomes" id="UP000034803">
    <property type="component" value="Unassembled WGS sequence"/>
</dbReference>
<gene>
    <name evidence="7" type="primary">mltG</name>
    <name evidence="8" type="ORF">UR21_C0012G0003</name>
</gene>
<evidence type="ECO:0000256" key="7">
    <source>
        <dbReference type="HAMAP-Rule" id="MF_02065"/>
    </source>
</evidence>
<dbReference type="InterPro" id="IPR003770">
    <property type="entry name" value="MLTG-like"/>
</dbReference>
<protein>
    <recommendedName>
        <fullName evidence="7">Endolytic murein transglycosylase</fullName>
        <ecNumber evidence="7">4.2.2.29</ecNumber>
    </recommendedName>
    <alternativeName>
        <fullName evidence="7">Peptidoglycan lytic transglycosylase</fullName>
    </alternativeName>
    <alternativeName>
        <fullName evidence="7">Peptidoglycan polymerization terminase</fullName>
    </alternativeName>
</protein>
<dbReference type="PATRIC" id="fig|1618586.3.peg.648"/>
<comment type="catalytic activity">
    <reaction evidence="7">
        <text>a peptidoglycan chain = a peptidoglycan chain with N-acetyl-1,6-anhydromuramyl-[peptide] at the reducing end + a peptidoglycan chain with N-acetylglucosamine at the non-reducing end.</text>
        <dbReference type="EC" id="4.2.2.29"/>
    </reaction>
</comment>
<comment type="similarity">
    <text evidence="7">Belongs to the transglycosylase MltG family.</text>
</comment>
<comment type="function">
    <text evidence="7">Functions as a peptidoglycan terminase that cleaves nascent peptidoglycan strands endolytically to terminate their elongation.</text>
</comment>
<reference evidence="8 9" key="1">
    <citation type="journal article" date="2015" name="Nature">
        <title>rRNA introns, odd ribosomes, and small enigmatic genomes across a large radiation of phyla.</title>
        <authorList>
            <person name="Brown C.T."/>
            <person name="Hug L.A."/>
            <person name="Thomas B.C."/>
            <person name="Sharon I."/>
            <person name="Castelle C.J."/>
            <person name="Singh A."/>
            <person name="Wilkins M.J."/>
            <person name="Williams K.H."/>
            <person name="Banfield J.F."/>
        </authorList>
    </citation>
    <scope>NUCLEOTIDE SEQUENCE [LARGE SCALE GENOMIC DNA]</scope>
</reference>
<keyword evidence="1 7" id="KW-1003">Cell membrane</keyword>
<comment type="subcellular location">
    <subcellularLocation>
        <location evidence="7">Cell membrane</location>
        <topology evidence="7">Single-pass membrane protein</topology>
    </subcellularLocation>
</comment>
<evidence type="ECO:0000313" key="9">
    <source>
        <dbReference type="Proteomes" id="UP000034803"/>
    </source>
</evidence>
<evidence type="ECO:0000256" key="6">
    <source>
        <dbReference type="ARBA" id="ARBA00023316"/>
    </source>
</evidence>
<proteinExistence type="inferred from homology"/>
<dbReference type="EC" id="4.2.2.29" evidence="7"/>
<evidence type="ECO:0000313" key="8">
    <source>
        <dbReference type="EMBL" id="KKP31262.1"/>
    </source>
</evidence>
<evidence type="ECO:0000256" key="4">
    <source>
        <dbReference type="ARBA" id="ARBA00023136"/>
    </source>
</evidence>
<dbReference type="Pfam" id="PF02618">
    <property type="entry name" value="YceG"/>
    <property type="match status" value="1"/>
</dbReference>
<accession>A0A0G0BJP1</accession>
<keyword evidence="5 7" id="KW-0456">Lyase</keyword>
<dbReference type="HAMAP" id="MF_02065">
    <property type="entry name" value="MltG"/>
    <property type="match status" value="1"/>
</dbReference>
<dbReference type="GO" id="GO:0071555">
    <property type="term" value="P:cell wall organization"/>
    <property type="evidence" value="ECO:0007669"/>
    <property type="project" value="UniProtKB-KW"/>
</dbReference>
<dbReference type="EMBL" id="LBOI01000012">
    <property type="protein sequence ID" value="KKP31262.1"/>
    <property type="molecule type" value="Genomic_DNA"/>
</dbReference>
<dbReference type="PANTHER" id="PTHR30518:SF2">
    <property type="entry name" value="ENDOLYTIC MUREIN TRANSGLYCOSYLASE"/>
    <property type="match status" value="1"/>
</dbReference>
<dbReference type="Gene3D" id="3.30.160.60">
    <property type="entry name" value="Classic Zinc Finger"/>
    <property type="match status" value="1"/>
</dbReference>
<comment type="caution">
    <text evidence="8">The sequence shown here is derived from an EMBL/GenBank/DDBJ whole genome shotgun (WGS) entry which is preliminary data.</text>
</comment>
<feature type="site" description="Important for catalytic activity" evidence="7">
    <location>
        <position position="193"/>
    </location>
</feature>
<evidence type="ECO:0000256" key="2">
    <source>
        <dbReference type="ARBA" id="ARBA00022692"/>
    </source>
</evidence>
<evidence type="ECO:0000256" key="3">
    <source>
        <dbReference type="ARBA" id="ARBA00022989"/>
    </source>
</evidence>
<keyword evidence="4 7" id="KW-0472">Membrane</keyword>
<evidence type="ECO:0000256" key="5">
    <source>
        <dbReference type="ARBA" id="ARBA00023239"/>
    </source>
</evidence>